<name>A0A8B6EIL1_MYTGA</name>
<feature type="compositionally biased region" description="Low complexity" evidence="1">
    <location>
        <begin position="318"/>
        <end position="340"/>
    </location>
</feature>
<evidence type="ECO:0008006" key="4">
    <source>
        <dbReference type="Google" id="ProtNLM"/>
    </source>
</evidence>
<sequence length="394" mass="43487">MRAKKKPAPAMKKTARQPRREKTIPISPMHSSAEEYEVDGDPVEDVQQVHSTTTTPTASNSTDTSASASRPKTPRSSGFLFEDDEDKMIEWLHLSMVRCLLTWYDSVRTRYGKLAARPSGSGAELTDREKWILDNLKFHKPYIHRVKKKTPLKGKITSATDATVDDASSSIADEESTQDMQHRHDEDIADINMVLDGREDPVATHTTISLEQMPPSSTGGKKKTHAQKMKEQDAAFLSHMKERADATAKFRAEIMATAVTPIVSSPKKLDSSRSGFCNWFESVAESLHPSLWPSFKKKITPFIVSFDAQNDKWQISSTLSTPTTQPQTQSQTQAHTSTSLHRQHDTFPSVTSAHMSQQANFDSMMSYSGAGGCHSTPTLQTAGSSGSSIPRSSA</sequence>
<protein>
    <recommendedName>
        <fullName evidence="4">No apical meristem-associated C-terminal domain-containing protein</fullName>
    </recommendedName>
</protein>
<feature type="compositionally biased region" description="Basic residues" evidence="1">
    <location>
        <begin position="1"/>
        <end position="17"/>
    </location>
</feature>
<dbReference type="EMBL" id="UYJE01005265">
    <property type="protein sequence ID" value="VDI35648.1"/>
    <property type="molecule type" value="Genomic_DNA"/>
</dbReference>
<dbReference type="Proteomes" id="UP000596742">
    <property type="component" value="Unassembled WGS sequence"/>
</dbReference>
<organism evidence="2 3">
    <name type="scientific">Mytilus galloprovincialis</name>
    <name type="common">Mediterranean mussel</name>
    <dbReference type="NCBI Taxonomy" id="29158"/>
    <lineage>
        <taxon>Eukaryota</taxon>
        <taxon>Metazoa</taxon>
        <taxon>Spiralia</taxon>
        <taxon>Lophotrochozoa</taxon>
        <taxon>Mollusca</taxon>
        <taxon>Bivalvia</taxon>
        <taxon>Autobranchia</taxon>
        <taxon>Pteriomorphia</taxon>
        <taxon>Mytilida</taxon>
        <taxon>Mytiloidea</taxon>
        <taxon>Mytilidae</taxon>
        <taxon>Mytilinae</taxon>
        <taxon>Mytilus</taxon>
    </lineage>
</organism>
<reference evidence="2" key="1">
    <citation type="submission" date="2018-11" db="EMBL/GenBank/DDBJ databases">
        <authorList>
            <person name="Alioto T."/>
            <person name="Alioto T."/>
        </authorList>
    </citation>
    <scope>NUCLEOTIDE SEQUENCE</scope>
</reference>
<evidence type="ECO:0000313" key="3">
    <source>
        <dbReference type="Proteomes" id="UP000596742"/>
    </source>
</evidence>
<keyword evidence="3" id="KW-1185">Reference proteome</keyword>
<proteinExistence type="predicted"/>
<gene>
    <name evidence="2" type="ORF">MGAL_10B044867</name>
</gene>
<dbReference type="OrthoDB" id="6179146at2759"/>
<feature type="region of interest" description="Disordered" evidence="1">
    <location>
        <begin position="318"/>
        <end position="353"/>
    </location>
</feature>
<accession>A0A8B6EIL1</accession>
<dbReference type="AlphaFoldDB" id="A0A8B6EIL1"/>
<evidence type="ECO:0000313" key="2">
    <source>
        <dbReference type="EMBL" id="VDI35648.1"/>
    </source>
</evidence>
<feature type="region of interest" description="Disordered" evidence="1">
    <location>
        <begin position="1"/>
        <end position="79"/>
    </location>
</feature>
<comment type="caution">
    <text evidence="2">The sequence shown here is derived from an EMBL/GenBank/DDBJ whole genome shotgun (WGS) entry which is preliminary data.</text>
</comment>
<evidence type="ECO:0000256" key="1">
    <source>
        <dbReference type="SAM" id="MobiDB-lite"/>
    </source>
</evidence>
<feature type="compositionally biased region" description="Acidic residues" evidence="1">
    <location>
        <begin position="34"/>
        <end position="44"/>
    </location>
</feature>
<feature type="compositionally biased region" description="Low complexity" evidence="1">
    <location>
        <begin position="51"/>
        <end position="69"/>
    </location>
</feature>